<evidence type="ECO:0000313" key="1">
    <source>
        <dbReference type="EMBL" id="OLL25818.1"/>
    </source>
</evidence>
<evidence type="ECO:0000313" key="2">
    <source>
        <dbReference type="Proteomes" id="UP000186594"/>
    </source>
</evidence>
<reference evidence="1 2" key="1">
    <citation type="submission" date="2016-04" db="EMBL/GenBank/DDBJ databases">
        <title>Evolutionary innovation and constraint leading to complex multicellularity in the Ascomycota.</title>
        <authorList>
            <person name="Cisse O."/>
            <person name="Nguyen A."/>
            <person name="Hewitt D.A."/>
            <person name="Jedd G."/>
            <person name="Stajich J.E."/>
        </authorList>
    </citation>
    <scope>NUCLEOTIDE SEQUENCE [LARGE SCALE GENOMIC DNA]</scope>
    <source>
        <strain evidence="1 2">DAH-3</strain>
    </source>
</reference>
<dbReference type="AlphaFoldDB" id="A0A1U7LT76"/>
<dbReference type="Proteomes" id="UP000186594">
    <property type="component" value="Unassembled WGS sequence"/>
</dbReference>
<gene>
    <name evidence="1" type="ORF">NEOLI_000540</name>
</gene>
<protein>
    <submittedName>
        <fullName evidence="1">Uncharacterized protein</fullName>
    </submittedName>
</protein>
<accession>A0A1U7LT76</accession>
<sequence>MEVLVNTKGSSVSVYIFRTKFLKDIELSLSKPTGTMDTKLWRRSEVFLEPGERSNSTPIQASTFAFEEFSIEQSDKRMQEFPEFDLQEASSDPFWREHSTRDRISWADFLSEEITTMNENNTCSGLGARSYFLSSNNKLSNERYPDESEHHSIISVGSELSYIFPSSPIDSPLSLDNDSGILNIKFANEHLDLLIWELRSVFDELSDWEEDLQDFNETATLGILRSGTNINIPKIRITYYDAEDHLLPSGEYRIEEIANGGCTTEL</sequence>
<dbReference type="EMBL" id="LXFE01000309">
    <property type="protein sequence ID" value="OLL25818.1"/>
    <property type="molecule type" value="Genomic_DNA"/>
</dbReference>
<proteinExistence type="predicted"/>
<name>A0A1U7LT76_NEOID</name>
<keyword evidence="2" id="KW-1185">Reference proteome</keyword>
<organism evidence="1 2">
    <name type="scientific">Neolecta irregularis (strain DAH-3)</name>
    <dbReference type="NCBI Taxonomy" id="1198029"/>
    <lineage>
        <taxon>Eukaryota</taxon>
        <taxon>Fungi</taxon>
        <taxon>Dikarya</taxon>
        <taxon>Ascomycota</taxon>
        <taxon>Taphrinomycotina</taxon>
        <taxon>Neolectales</taxon>
        <taxon>Neolectaceae</taxon>
        <taxon>Neolecta</taxon>
    </lineage>
</organism>
<comment type="caution">
    <text evidence="1">The sequence shown here is derived from an EMBL/GenBank/DDBJ whole genome shotgun (WGS) entry which is preliminary data.</text>
</comment>